<accession>A0A4P6K2C5</accession>
<keyword evidence="3" id="KW-1185">Reference proteome</keyword>
<protein>
    <recommendedName>
        <fullName evidence="4">Glycosyltransferase RgtA/B/C/D-like domain-containing protein</fullName>
    </recommendedName>
</protein>
<dbReference type="EMBL" id="CP035758">
    <property type="protein sequence ID" value="QBD82289.1"/>
    <property type="molecule type" value="Genomic_DNA"/>
</dbReference>
<feature type="transmembrane region" description="Helical" evidence="1">
    <location>
        <begin position="187"/>
        <end position="214"/>
    </location>
</feature>
<evidence type="ECO:0000313" key="3">
    <source>
        <dbReference type="Proteomes" id="UP000290365"/>
    </source>
</evidence>
<dbReference type="AlphaFoldDB" id="A0A4P6K2C5"/>
<dbReference type="RefSeq" id="WP_129893358.1">
    <property type="nucleotide sequence ID" value="NZ_CP035758.1"/>
</dbReference>
<feature type="transmembrane region" description="Helical" evidence="1">
    <location>
        <begin position="151"/>
        <end position="167"/>
    </location>
</feature>
<feature type="transmembrane region" description="Helical" evidence="1">
    <location>
        <begin position="65"/>
        <end position="85"/>
    </location>
</feature>
<dbReference type="Proteomes" id="UP000290365">
    <property type="component" value="Chromosome"/>
</dbReference>
<name>A0A4P6K2C5_KTERU</name>
<feature type="transmembrane region" description="Helical" evidence="1">
    <location>
        <begin position="122"/>
        <end position="139"/>
    </location>
</feature>
<feature type="transmembrane region" description="Helical" evidence="1">
    <location>
        <begin position="97"/>
        <end position="116"/>
    </location>
</feature>
<feature type="transmembrane region" description="Helical" evidence="1">
    <location>
        <begin position="322"/>
        <end position="345"/>
    </location>
</feature>
<feature type="transmembrane region" description="Helical" evidence="1">
    <location>
        <begin position="395"/>
        <end position="413"/>
    </location>
</feature>
<keyword evidence="1" id="KW-1133">Transmembrane helix</keyword>
<evidence type="ECO:0000313" key="2">
    <source>
        <dbReference type="EMBL" id="QBD82289.1"/>
    </source>
</evidence>
<evidence type="ECO:0008006" key="4">
    <source>
        <dbReference type="Google" id="ProtNLM"/>
    </source>
</evidence>
<evidence type="ECO:0000256" key="1">
    <source>
        <dbReference type="SAM" id="Phobius"/>
    </source>
</evidence>
<feature type="transmembrane region" description="Helical" evidence="1">
    <location>
        <begin position="221"/>
        <end position="243"/>
    </location>
</feature>
<proteinExistence type="predicted"/>
<organism evidence="2 3">
    <name type="scientific">Ktedonosporobacter rubrisoli</name>
    <dbReference type="NCBI Taxonomy" id="2509675"/>
    <lineage>
        <taxon>Bacteria</taxon>
        <taxon>Bacillati</taxon>
        <taxon>Chloroflexota</taxon>
        <taxon>Ktedonobacteria</taxon>
        <taxon>Ktedonobacterales</taxon>
        <taxon>Ktedonosporobacteraceae</taxon>
        <taxon>Ktedonosporobacter</taxon>
    </lineage>
</organism>
<feature type="transmembrane region" description="Helical" evidence="1">
    <location>
        <begin position="365"/>
        <end position="383"/>
    </location>
</feature>
<feature type="transmembrane region" description="Helical" evidence="1">
    <location>
        <begin position="445"/>
        <end position="465"/>
    </location>
</feature>
<feature type="transmembrane region" description="Helical" evidence="1">
    <location>
        <begin position="21"/>
        <end position="43"/>
    </location>
</feature>
<keyword evidence="1" id="KW-0472">Membrane</keyword>
<keyword evidence="1" id="KW-0812">Transmembrane</keyword>
<dbReference type="OrthoDB" id="142716at2"/>
<sequence>MSSWSEYLRKYFKLSKYGLGALGLIGLAVMLRILLVCLGWPLLDSDEGTWGLMAMHIAYRGEHPIFFYAQGYMGAFESYLAAGLFRLFGVSTLTLRLGLILMFAAFLLGMYLLTSLLYSKKFALVTLVLLTLGSNAVLTRELAVLGGDPETLLCGAFIMLLAVWLALSSRPDRSTRNQGRRLLAFGAWGFAVGFGIWSHLIILPFVFVGGLILLAFCWREIISWAPLCLPVGLIVGALPFIIYNLQAAPGKDTLTLLWKVNRSFGITQPPLALLLPQEIKGALLVSLPTSTNANPLCPVADVHLWQFDNLNAIRCTLVHTGWSIGVLALWAVAAWLALRELWLYWRLSRSGMWSLDERQGTILSFSRLALLVGSAITFLLYMFSPSPALFPVATSRYLVGFLITTPALLWPLWHEARLMKPIALRFVRLAGNIYLKRVGAILRRAILLGIGLVFLLGTVSTFTGIPAGPSLDPQHDIYVTQYTDRHLDVPETQALNRQEAYLIQTLVRLKAVHVYSDYWTCDRIIFQSREQVICSAVSNRLGPGHDRYMPYRRIVTSDPHSSYVFRTFSPMVSAFERRMATSPHYRHYKRIAIDGYVIYQPPS</sequence>
<dbReference type="KEGG" id="kbs:EPA93_42455"/>
<gene>
    <name evidence="2" type="ORF">EPA93_42455</name>
</gene>
<reference evidence="2 3" key="1">
    <citation type="submission" date="2019-01" db="EMBL/GenBank/DDBJ databases">
        <title>Ktedonosporobacter rubrisoli SCAWS-G2.</title>
        <authorList>
            <person name="Huang Y."/>
            <person name="Yan B."/>
        </authorList>
    </citation>
    <scope>NUCLEOTIDE SEQUENCE [LARGE SCALE GENOMIC DNA]</scope>
    <source>
        <strain evidence="2 3">SCAWS-G2</strain>
    </source>
</reference>